<reference evidence="1 2" key="1">
    <citation type="submission" date="2019-08" db="EMBL/GenBank/DDBJ databases">
        <title>Prosopis cineraria nodule microbiome.</title>
        <authorList>
            <person name="Ali R."/>
            <person name="Chaluvadi S.R."/>
            <person name="Wang X."/>
        </authorList>
    </citation>
    <scope>NUCLEOTIDE SEQUENCE [LARGE SCALE GENOMIC DNA]</scope>
    <source>
        <strain evidence="1 2">BG7</strain>
    </source>
</reference>
<gene>
    <name evidence="1" type="ORF">FZ934_17360</name>
</gene>
<evidence type="ECO:0000313" key="1">
    <source>
        <dbReference type="EMBL" id="QFY62007.1"/>
    </source>
</evidence>
<dbReference type="Proteomes" id="UP000326881">
    <property type="component" value="Chromosome"/>
</dbReference>
<protein>
    <recommendedName>
        <fullName evidence="3">DNA-binding protein</fullName>
    </recommendedName>
</protein>
<evidence type="ECO:0008006" key="3">
    <source>
        <dbReference type="Google" id="ProtNLM"/>
    </source>
</evidence>
<dbReference type="EMBL" id="CP043498">
    <property type="protein sequence ID" value="QFY62007.1"/>
    <property type="molecule type" value="Genomic_DNA"/>
</dbReference>
<dbReference type="OrthoDB" id="8546410at2"/>
<dbReference type="AlphaFoldDB" id="A0A5Q0CDJ6"/>
<keyword evidence="2" id="KW-1185">Reference proteome</keyword>
<dbReference type="RefSeq" id="WP_153272062.1">
    <property type="nucleotide sequence ID" value="NZ_CP043498.1"/>
</dbReference>
<organism evidence="1 2">
    <name type="scientific">Rhizobium grahamii</name>
    <dbReference type="NCBI Taxonomy" id="1120045"/>
    <lineage>
        <taxon>Bacteria</taxon>
        <taxon>Pseudomonadati</taxon>
        <taxon>Pseudomonadota</taxon>
        <taxon>Alphaproteobacteria</taxon>
        <taxon>Hyphomicrobiales</taxon>
        <taxon>Rhizobiaceae</taxon>
        <taxon>Rhizobium/Agrobacterium group</taxon>
        <taxon>Rhizobium</taxon>
    </lineage>
</organism>
<proteinExistence type="predicted"/>
<sequence length="148" mass="16561">MTAAPKKRRNLQSDRKARLHQLYSSDDVIKLYDISRNTLTNWIADGLTVIDAEPRLFRGSDLNAFHGRRRKAAGKPLGQFLVSCFGCKRSHSLLEGDISISPGRTDRVFRVSRTCPDTGARANRFVCSEELGALQRLRETTPGSETPD</sequence>
<dbReference type="KEGG" id="rgr:FZ934_17360"/>
<evidence type="ECO:0000313" key="2">
    <source>
        <dbReference type="Proteomes" id="UP000326881"/>
    </source>
</evidence>
<accession>A0A5Q0CDJ6</accession>
<name>A0A5Q0CDJ6_9HYPH</name>